<accession>A0A914V1Z4</accession>
<dbReference type="AlphaFoldDB" id="A0A914V1Z4"/>
<evidence type="ECO:0000313" key="2">
    <source>
        <dbReference type="WBParaSite" id="PSAMB.scaffold1396size32080.g12944.t1"/>
    </source>
</evidence>
<reference evidence="2" key="1">
    <citation type="submission" date="2022-11" db="UniProtKB">
        <authorList>
            <consortium name="WormBaseParasite"/>
        </authorList>
    </citation>
    <scope>IDENTIFICATION</scope>
</reference>
<evidence type="ECO:0000313" key="1">
    <source>
        <dbReference type="Proteomes" id="UP000887566"/>
    </source>
</evidence>
<dbReference type="Proteomes" id="UP000887566">
    <property type="component" value="Unplaced"/>
</dbReference>
<dbReference type="WBParaSite" id="PSAMB.scaffold1396size32080.g12944.t1">
    <property type="protein sequence ID" value="PSAMB.scaffold1396size32080.g12944.t1"/>
    <property type="gene ID" value="PSAMB.scaffold1396size32080.g12944"/>
</dbReference>
<organism evidence="1 2">
    <name type="scientific">Plectus sambesii</name>
    <dbReference type="NCBI Taxonomy" id="2011161"/>
    <lineage>
        <taxon>Eukaryota</taxon>
        <taxon>Metazoa</taxon>
        <taxon>Ecdysozoa</taxon>
        <taxon>Nematoda</taxon>
        <taxon>Chromadorea</taxon>
        <taxon>Plectida</taxon>
        <taxon>Plectina</taxon>
        <taxon>Plectoidea</taxon>
        <taxon>Plectidae</taxon>
        <taxon>Plectus</taxon>
    </lineage>
</organism>
<name>A0A914V1Z4_9BILA</name>
<sequence length="253" mass="27754">MVSVDDAQSGRVQRRGWLGGMRAWSRVVARYRQPQSASSIDFRGVGRRSAARLVSMHGFGRRGRSIADRPTSEQVFTSALRRMDARTMSVNSRVVVRYRQPQSASSIDFRGVGRRSAARLVSMHGFGRRRTERTCAEAGLARRHARVVVFADGSLALVQGHDHQPRCGELLSGVLSRSAAPQPPSAVGEHTNTLYVGAMQSAVRSTATQHTFGWLPSPPTQSALLPSIDGSPRDRALQSTQGLRLSFFFGYFS</sequence>
<proteinExistence type="predicted"/>
<keyword evidence="1" id="KW-1185">Reference proteome</keyword>
<protein>
    <submittedName>
        <fullName evidence="2">Uncharacterized protein</fullName>
    </submittedName>
</protein>